<organism evidence="2 3">
    <name type="scientific">Thermodesulfovibrio aggregans</name>
    <dbReference type="NCBI Taxonomy" id="86166"/>
    <lineage>
        <taxon>Bacteria</taxon>
        <taxon>Pseudomonadati</taxon>
        <taxon>Nitrospirota</taxon>
        <taxon>Thermodesulfovibrionia</taxon>
        <taxon>Thermodesulfovibrionales</taxon>
        <taxon>Thermodesulfovibrionaceae</taxon>
        <taxon>Thermodesulfovibrio</taxon>
    </lineage>
</organism>
<evidence type="ECO:0000256" key="1">
    <source>
        <dbReference type="SAM" id="Coils"/>
    </source>
</evidence>
<reference evidence="3" key="1">
    <citation type="submission" date="2016-01" db="EMBL/GenBank/DDBJ databases">
        <title>Draft genome sequence of Thermodesulfovibrio aggregans strain TGE-P1.</title>
        <authorList>
            <person name="Sekiguchi Y."/>
            <person name="Ohashi A."/>
            <person name="Matsuura N."/>
            <person name="Tourlousse M.D."/>
        </authorList>
    </citation>
    <scope>NUCLEOTIDE SEQUENCE [LARGE SCALE GENOMIC DNA]</scope>
    <source>
        <strain evidence="3">TGE-P1</strain>
    </source>
</reference>
<gene>
    <name evidence="2" type="ORF">TAGGR_11138</name>
</gene>
<dbReference type="STRING" id="86166.TAGGR_11138"/>
<name>A0A0U9HW33_9BACT</name>
<dbReference type="OrthoDB" id="9802790at2"/>
<dbReference type="AlphaFoldDB" id="A0A0U9HW33"/>
<dbReference type="Proteomes" id="UP000054976">
    <property type="component" value="Unassembled WGS sequence"/>
</dbReference>
<proteinExistence type="predicted"/>
<accession>A0A0U9HW33</accession>
<sequence length="106" mass="12577">MLETIKRDFLQGLKTFKFWAQVLSERVKIEINVLKLISEMNKLNTKRDAFLKSIGKEIYDAWATDLNIKESEKISSLVRQVKEVETQIEEIKKRLSDLEDLSKWKF</sequence>
<dbReference type="RefSeq" id="WP_059176347.1">
    <property type="nucleotide sequence ID" value="NZ_BCNO01000001.1"/>
</dbReference>
<protein>
    <submittedName>
        <fullName evidence="2">Uncharacterized protein</fullName>
    </submittedName>
</protein>
<dbReference type="EMBL" id="BCNO01000001">
    <property type="protein sequence ID" value="GAQ94941.1"/>
    <property type="molecule type" value="Genomic_DNA"/>
</dbReference>
<evidence type="ECO:0000313" key="3">
    <source>
        <dbReference type="Proteomes" id="UP000054976"/>
    </source>
</evidence>
<keyword evidence="3" id="KW-1185">Reference proteome</keyword>
<evidence type="ECO:0000313" key="2">
    <source>
        <dbReference type="EMBL" id="GAQ94941.1"/>
    </source>
</evidence>
<feature type="coiled-coil region" evidence="1">
    <location>
        <begin position="74"/>
        <end position="101"/>
    </location>
</feature>
<keyword evidence="1" id="KW-0175">Coiled coil</keyword>
<comment type="caution">
    <text evidence="2">The sequence shown here is derived from an EMBL/GenBank/DDBJ whole genome shotgun (WGS) entry which is preliminary data.</text>
</comment>